<dbReference type="InterPro" id="IPR055346">
    <property type="entry name" value="Fe-S_cluster_assembly_SufBD"/>
</dbReference>
<organism evidence="4 5">
    <name type="scientific">Algivirga pacifica</name>
    <dbReference type="NCBI Taxonomy" id="1162670"/>
    <lineage>
        <taxon>Bacteria</taxon>
        <taxon>Pseudomonadati</taxon>
        <taxon>Bacteroidota</taxon>
        <taxon>Cytophagia</taxon>
        <taxon>Cytophagales</taxon>
        <taxon>Flammeovirgaceae</taxon>
        <taxon>Algivirga</taxon>
    </lineage>
</organism>
<dbReference type="PANTHER" id="PTHR43575:SF1">
    <property type="entry name" value="PROTEIN ABCI7, CHLOROPLASTIC"/>
    <property type="match status" value="1"/>
</dbReference>
<dbReference type="InterPro" id="IPR000825">
    <property type="entry name" value="SUF_FeS_clus_asmbl_SufBD_core"/>
</dbReference>
<dbReference type="Pfam" id="PF19295">
    <property type="entry name" value="SufBD_N"/>
    <property type="match status" value="1"/>
</dbReference>
<reference evidence="5" key="1">
    <citation type="journal article" date="2019" name="Int. J. Syst. Evol. Microbiol.">
        <title>The Global Catalogue of Microorganisms (GCM) 10K type strain sequencing project: providing services to taxonomists for standard genome sequencing and annotation.</title>
        <authorList>
            <consortium name="The Broad Institute Genomics Platform"/>
            <consortium name="The Broad Institute Genome Sequencing Center for Infectious Disease"/>
            <person name="Wu L."/>
            <person name="Ma J."/>
        </authorList>
    </citation>
    <scope>NUCLEOTIDE SEQUENCE [LARGE SCALE GENOMIC DNA]</scope>
    <source>
        <strain evidence="5">JCM 18326</strain>
    </source>
</reference>
<accession>A0ABP9CZL8</accession>
<comment type="caution">
    <text evidence="4">The sequence shown here is derived from an EMBL/GenBank/DDBJ whole genome shotgun (WGS) entry which is preliminary data.</text>
</comment>
<dbReference type="PANTHER" id="PTHR43575">
    <property type="entry name" value="PROTEIN ABCI7, CHLOROPLASTIC"/>
    <property type="match status" value="1"/>
</dbReference>
<dbReference type="Proteomes" id="UP001500298">
    <property type="component" value="Unassembled WGS sequence"/>
</dbReference>
<dbReference type="NCBIfam" id="TIGR01981">
    <property type="entry name" value="sufD"/>
    <property type="match status" value="1"/>
</dbReference>
<dbReference type="InterPro" id="IPR037284">
    <property type="entry name" value="SUF_FeS_clus_asmbl_SufBD_sf"/>
</dbReference>
<evidence type="ECO:0000259" key="3">
    <source>
        <dbReference type="Pfam" id="PF19295"/>
    </source>
</evidence>
<evidence type="ECO:0000313" key="4">
    <source>
        <dbReference type="EMBL" id="GAA4823605.1"/>
    </source>
</evidence>
<evidence type="ECO:0000313" key="5">
    <source>
        <dbReference type="Proteomes" id="UP001500298"/>
    </source>
</evidence>
<protein>
    <submittedName>
        <fullName evidence="4">Fe-S cluster assembly protein SufD</fullName>
    </submittedName>
</protein>
<feature type="domain" description="SUF system FeS cluster assembly SufBD N-terminal" evidence="3">
    <location>
        <begin position="31"/>
        <end position="169"/>
    </location>
</feature>
<evidence type="ECO:0000259" key="2">
    <source>
        <dbReference type="Pfam" id="PF01458"/>
    </source>
</evidence>
<proteinExistence type="inferred from homology"/>
<dbReference type="InterPro" id="IPR045595">
    <property type="entry name" value="SufBD_N"/>
</dbReference>
<name>A0ABP9CZL8_9BACT</name>
<dbReference type="Pfam" id="PF01458">
    <property type="entry name" value="SUFBD_core"/>
    <property type="match status" value="1"/>
</dbReference>
<dbReference type="SUPFAM" id="SSF101960">
    <property type="entry name" value="Stabilizer of iron transporter SufD"/>
    <property type="match status" value="1"/>
</dbReference>
<dbReference type="InterPro" id="IPR011542">
    <property type="entry name" value="SUF_FeS_clus_asmbl_SufD"/>
</dbReference>
<evidence type="ECO:0000256" key="1">
    <source>
        <dbReference type="ARBA" id="ARBA00043967"/>
    </source>
</evidence>
<gene>
    <name evidence="4" type="primary">sufD</name>
    <name evidence="4" type="ORF">GCM10023331_05080</name>
</gene>
<dbReference type="EMBL" id="BAABJX010000010">
    <property type="protein sequence ID" value="GAA4823605.1"/>
    <property type="molecule type" value="Genomic_DNA"/>
</dbReference>
<comment type="similarity">
    <text evidence="1">Belongs to the iron-sulfur cluster assembly SufBD family.</text>
</comment>
<sequence>MSKFYVDAALKNDALSHLENIAEAFEAEGEIASKRRSAAEAFSEMDFPSIKHEEWKYTNVKKLISKNYQFGGNSAITAEQLELIKDLEAHVLVFVNGQYRADLSNIKETGKMVIAPLSEAVKSHTEVVEKHFGAYAKVEEESFPALNTAFAEEGVFIHVPKSVAVETPVYALYVVDTNTADTISQPRNLVVVEENAQFTFIENSQTIGEEHTAFINAVSEVFVAPNAIVDHYKIQNDETNAMQVSTTAVEQSDRSVYNNTVITVSGGLIRNNLNIALGEHCENHMNGLYILNGKTHVDNHTAVDHKKPNSNSNELYKGILDGQSTGVFNGKIFVREGAQKTNAFQSNKNILMSDQANCDTKPQLEIWADDVSCSHGCTVGALDEEPMFYLRARGISEDKARALLMFAFAGDVLEKVKVPALKSYIERIIAKRLNYDLD</sequence>
<dbReference type="RefSeq" id="WP_345368937.1">
    <property type="nucleotide sequence ID" value="NZ_BAABJX010000010.1"/>
</dbReference>
<keyword evidence="5" id="KW-1185">Reference proteome</keyword>
<feature type="domain" description="SUF system FeS cluster assembly SufBD core" evidence="2">
    <location>
        <begin position="178"/>
        <end position="408"/>
    </location>
</feature>